<organism evidence="1">
    <name type="scientific">hydrothermal vent metagenome</name>
    <dbReference type="NCBI Taxonomy" id="652676"/>
    <lineage>
        <taxon>unclassified sequences</taxon>
        <taxon>metagenomes</taxon>
        <taxon>ecological metagenomes</taxon>
    </lineage>
</organism>
<name>A0A1W1D0A2_9ZZZZ</name>
<reference evidence="1" key="1">
    <citation type="submission" date="2016-10" db="EMBL/GenBank/DDBJ databases">
        <authorList>
            <person name="de Groot N.N."/>
        </authorList>
    </citation>
    <scope>NUCLEOTIDE SEQUENCE</scope>
</reference>
<dbReference type="Gene3D" id="2.160.20.10">
    <property type="entry name" value="Single-stranded right-handed beta-helix, Pectin lyase-like"/>
    <property type="match status" value="1"/>
</dbReference>
<dbReference type="SUPFAM" id="SSF51126">
    <property type="entry name" value="Pectin lyase-like"/>
    <property type="match status" value="1"/>
</dbReference>
<proteinExistence type="predicted"/>
<dbReference type="AlphaFoldDB" id="A0A1W1D0A2"/>
<sequence length="796" mass="86652">MKHKFLTLISVILLVGCGSGSNNSSTPNNNNSTDNHYDTTVLANGNIKRGNKFFGTTERFNRYYTDSNYKPNKTLFVSPNGNGDGSKSNPMSVDNAFSQVQAGEEIRFLSGQYSGCWELDSDHSGSYDAPIVLKAEDNVTVNCCSTGRKSCFNLEFANYIAIDGFNLIGGDYGVRSVGGYATSEHQKGVAILNTHAQNQHKDPFFSGGSDWIVLEGNIANGAGSGDGHGIYLSNGGDWMIVRNNNLYKNSSSDFQINADPISTCEDEGIAYDDTRCNGSALDGLGRGVSEFILVENNYFHNSEIGPNFTSVRNSLIHNNIIGFYNRHNTSFWQETNNPKLGSSNNTIEHNLFIGNNNPLIGNNSRHLLQFINNSNNNKIRNNILLGLSSDNHSANSDIPLIEQDSSTQNSNSFESNYLVGGYFEHYTPSGSNKQNSNFNTNWFEDFPNDKMGDINSFKPTTNAPFLNLGHLQNTTTKDIAGNSRFNPVDLGVWEIEPTATNGDTGNNTSSNQYVSYMLNGHAKVIEAKESGKVTDITQHLSTLSSGEDSWINISPDGEWLLLESSRLNSACAGWACLIYGKRDLSEFHAITYGNNEVIHPEGFSAIGSGGNIIVAHIQENGRGDIYLSKKMGNKWSSPKSISSTSPSNNNRNPAISANGKEVLFSCGENICIVNSDGSNLKTLIKPSDRPTGSWSQIKSADFDTNGDIIFEAEDDAERIWRYSRSSSQVSVINASQTNDNSPCVLPDGHIASLWLNRAGNSSGGHELKIMNSTGSNYVMAIEDKDISDFGIGCGGL</sequence>
<dbReference type="InterPro" id="IPR011042">
    <property type="entry name" value="6-blade_b-propeller_TolB-like"/>
</dbReference>
<accession>A0A1W1D0A2</accession>
<protein>
    <submittedName>
        <fullName evidence="1">Hemolysin-type calcium binding protein</fullName>
    </submittedName>
</protein>
<dbReference type="PROSITE" id="PS51257">
    <property type="entry name" value="PROKAR_LIPOPROTEIN"/>
    <property type="match status" value="1"/>
</dbReference>
<dbReference type="EMBL" id="FPHM01000230">
    <property type="protein sequence ID" value="SFV71342.1"/>
    <property type="molecule type" value="Genomic_DNA"/>
</dbReference>
<dbReference type="Gene3D" id="2.120.10.30">
    <property type="entry name" value="TolB, C-terminal domain"/>
    <property type="match status" value="1"/>
</dbReference>
<dbReference type="SUPFAM" id="SSF69304">
    <property type="entry name" value="Tricorn protease N-terminal domain"/>
    <property type="match status" value="1"/>
</dbReference>
<dbReference type="InterPro" id="IPR011050">
    <property type="entry name" value="Pectin_lyase_fold/virulence"/>
</dbReference>
<evidence type="ECO:0000313" key="1">
    <source>
        <dbReference type="EMBL" id="SFV71342.1"/>
    </source>
</evidence>
<dbReference type="InterPro" id="IPR012334">
    <property type="entry name" value="Pectin_lyas_fold"/>
</dbReference>
<gene>
    <name evidence="1" type="ORF">MNB_SV-13-1813</name>
</gene>